<evidence type="ECO:0000313" key="2">
    <source>
        <dbReference type="Proteomes" id="UP001241377"/>
    </source>
</evidence>
<reference evidence="1" key="1">
    <citation type="submission" date="2023-04" db="EMBL/GenBank/DDBJ databases">
        <title>Draft Genome sequencing of Naganishia species isolated from polar environments using Oxford Nanopore Technology.</title>
        <authorList>
            <person name="Leo P."/>
            <person name="Venkateswaran K."/>
        </authorList>
    </citation>
    <scope>NUCLEOTIDE SEQUENCE</scope>
    <source>
        <strain evidence="1">MNA-CCFEE 5261</strain>
    </source>
</reference>
<dbReference type="EMBL" id="JASBWR010000080">
    <property type="protein sequence ID" value="KAJ9097967.1"/>
    <property type="molecule type" value="Genomic_DNA"/>
</dbReference>
<gene>
    <name evidence="1" type="ORF">QFC19_006518</name>
</gene>
<evidence type="ECO:0000313" key="1">
    <source>
        <dbReference type="EMBL" id="KAJ9097967.1"/>
    </source>
</evidence>
<dbReference type="Proteomes" id="UP001241377">
    <property type="component" value="Unassembled WGS sequence"/>
</dbReference>
<protein>
    <submittedName>
        <fullName evidence="1">Uncharacterized protein</fullName>
    </submittedName>
</protein>
<keyword evidence="2" id="KW-1185">Reference proteome</keyword>
<comment type="caution">
    <text evidence="1">The sequence shown here is derived from an EMBL/GenBank/DDBJ whole genome shotgun (WGS) entry which is preliminary data.</text>
</comment>
<organism evidence="1 2">
    <name type="scientific">Naganishia cerealis</name>
    <dbReference type="NCBI Taxonomy" id="610337"/>
    <lineage>
        <taxon>Eukaryota</taxon>
        <taxon>Fungi</taxon>
        <taxon>Dikarya</taxon>
        <taxon>Basidiomycota</taxon>
        <taxon>Agaricomycotina</taxon>
        <taxon>Tremellomycetes</taxon>
        <taxon>Filobasidiales</taxon>
        <taxon>Filobasidiaceae</taxon>
        <taxon>Naganishia</taxon>
    </lineage>
</organism>
<accession>A0ACC2VHD0</accession>
<sequence length="1834" mass="207860">MSNEDLASRNPEPENDVGPELSSPRHNGEGDYSESLNRDGSAGEQPTQVAPNSDPEVSNGTQTVTDDAIEGKSEAGLEPSEVQVEHDEVSPAGEEGTPTVEVSSPQINVDDVDADDTADVTAESHNEPATGHGTSHSRRHSTLSLSSTATVDNLHIFKNAFDYIMNSKEVKKDEAFKATMQKAMDSLNDPHSRDPHIIFDALQAACKTPNNTMKAKALDLFSKLFDYTVFEDAKDKVQLTDASVDVISSCFDGEGTDPEVELQVVRSLMNSVLLMPCHGAALLKAVRQIYNVFIFSLTPRNQAVAQGILTQVISSIFRRISDTTLKSKKIGSSTNFTSPKDSKDEFDVPNGEDEHNDGSEAGQKLTLENLERLNNSALDSERVQEANQALEGDEDLFVKDAFLIFRSMCKLSVKPIDSETTIDMKSHSVRSKLLSLHIVHTILKEHIDIFLSKDVVILSSNSSEQTRLINAVRQYLCLTLSRNAASPLAPVFELSLEIFWLIISNLRSEFKQEIPVFWDEIYLPVAEMRTSTAHQKRYLLSIIERLCNDSRCIIEFYLNYDCDSTMPSICEKIVDLLTKLSLSRIEVTPQQRAAFYDNRRKGISVYDISKIANLTSSTMSSKPPEPDVYNMYPLEFALKITALSCNVALLRSLYSWAQKGITFKEEATRSSHDTTAPTPLLDSSKSTAFNSRNASFVNGSALEISDVDDPEQFENLKQRKKAFLEGVKLFNQKAKKGIEHFLQHHFIPSDSPKDIAKFLLETEGLDKAVIGEYMGEGNEQNVAVMHAFVDQMDFADTDFVQAMRTFLQSFRLPGESQKIDRYMLKFAERYVQGNPSVFANAETAYVLSYSVILLNTDLHSPQIKNRMTVESFIKNNSGIDNDQDLPREFLEDIYREVQENEIVLVSEQYAALLAGDIQVQHSGGLGLFGGRDLNKEAYSHASKEMATKTEKLVRDLGKKLKAEVSKGVFYAASNVYHVKSIFDTIWMSILAGLTQIFKEYDDSEISRVCLEGIRLSIKISCMFDLDYARKSFLGALVQFENLHSYEEMKEKNVDAIYMMLDLAVSEGNYMKSAWMQVLTSVSQLERLQLIAQGIDQNSIPDVSTAKMVNRTSTESNQSAATSFFSLFTSHPTASQTASNKFHNQRLTPHISQLLTKTELEVAVDKVFTNSSNLSGEAIAEFVKALSDVSSEEIDSSGQSSNPRMFSLQKIVDICYYNMGRIRLEWSQLWAIIGEIFNRVGCHSNPAIVFFALDSLRQLSMRFFEIEELSHFKFQKEFLKPFEHIVRHNESLEVKDMVLECINNMILARSTKIKSGWKTIFGTLSVTAKENKETLVNKSFKMANWINKEYIDTVRQQESFADLVVCFTELAKNERFQRISLLSLDVLRKLIKEIPGYTNTDANDVISDKNDNLVKLWFPILFGFYDITMTGEELEVRSRALNALFDILLEYGEHFENNFWDLVCRQLLFPIFGVLSNHWELNNIDDNDKLSVWLSTTLIQALRNMVTVFTHYFDALNRMLDEYLNLFISCICQENDTIARIGRSCLHSLLIENASKFDQDQWNLVTKAIHDLYDLTTAKELFTADPMHSVKEHPSIDDKAYSYMADEVETDDTESLKPAPENHINDTEARLQRSRDKSSIVVKCVLQLLMIETLSELFKNDDFYEAVPYTNLLQMAGYLRFSYDFAKRFNDDYELRVRIWNAGVIERLPNLLKQESSSAAVFINIMLQMYCDDDKTDNAAKAIIMKQIIPLCNNIIDRFTEFDETNQQRNITTWKPVIIEIYQGYIELDEEDFVKYSPEMYQLTLQLFTKSISTDLRGAIRTFLTRIGDTFVKTS</sequence>
<name>A0ACC2VHD0_9TREE</name>
<proteinExistence type="predicted"/>